<dbReference type="EMBL" id="DSEC01000354">
    <property type="protein sequence ID" value="HER43807.1"/>
    <property type="molecule type" value="Genomic_DNA"/>
</dbReference>
<name>A0A7V2AV61_UNCEI</name>
<reference evidence="3" key="1">
    <citation type="journal article" date="2020" name="mSystems">
        <title>Genome- and Community-Level Interaction Insights into Carbon Utilization and Element Cycling Functions of Hydrothermarchaeota in Hydrothermal Sediment.</title>
        <authorList>
            <person name="Zhou Z."/>
            <person name="Liu Y."/>
            <person name="Xu W."/>
            <person name="Pan J."/>
            <person name="Luo Z.H."/>
            <person name="Li M."/>
        </authorList>
    </citation>
    <scope>NUCLEOTIDE SEQUENCE [LARGE SCALE GENOMIC DNA]</scope>
    <source>
        <strain evidence="3">SpSt-1233</strain>
    </source>
</reference>
<keyword evidence="2" id="KW-1133">Transmembrane helix</keyword>
<gene>
    <name evidence="3" type="ORF">ENO08_05045</name>
</gene>
<keyword evidence="2" id="KW-0812">Transmembrane</keyword>
<dbReference type="GO" id="GO:0019867">
    <property type="term" value="C:outer membrane"/>
    <property type="evidence" value="ECO:0007669"/>
    <property type="project" value="InterPro"/>
</dbReference>
<feature type="transmembrane region" description="Helical" evidence="2">
    <location>
        <begin position="39"/>
        <end position="57"/>
    </location>
</feature>
<evidence type="ECO:0008006" key="4">
    <source>
        <dbReference type="Google" id="ProtNLM"/>
    </source>
</evidence>
<dbReference type="AlphaFoldDB" id="A0A7V2AV61"/>
<dbReference type="InterPro" id="IPR007485">
    <property type="entry name" value="LPS_assembly_LptE"/>
</dbReference>
<dbReference type="GO" id="GO:0043165">
    <property type="term" value="P:Gram-negative-bacterium-type cell outer membrane assembly"/>
    <property type="evidence" value="ECO:0007669"/>
    <property type="project" value="InterPro"/>
</dbReference>
<dbReference type="Pfam" id="PF04390">
    <property type="entry name" value="LptE"/>
    <property type="match status" value="1"/>
</dbReference>
<dbReference type="Proteomes" id="UP000886069">
    <property type="component" value="Unassembled WGS sequence"/>
</dbReference>
<proteinExistence type="predicted"/>
<accession>A0A7V2AV61</accession>
<evidence type="ECO:0000256" key="2">
    <source>
        <dbReference type="SAM" id="Phobius"/>
    </source>
</evidence>
<protein>
    <recommendedName>
        <fullName evidence="4">LptE family protein</fullName>
    </recommendedName>
</protein>
<evidence type="ECO:0000256" key="1">
    <source>
        <dbReference type="SAM" id="MobiDB-lite"/>
    </source>
</evidence>
<organism evidence="3">
    <name type="scientific">Eiseniibacteriota bacterium</name>
    <dbReference type="NCBI Taxonomy" id="2212470"/>
    <lineage>
        <taxon>Bacteria</taxon>
        <taxon>Candidatus Eiseniibacteriota</taxon>
    </lineage>
</organism>
<comment type="caution">
    <text evidence="3">The sequence shown here is derived from an EMBL/GenBank/DDBJ whole genome shotgun (WGS) entry which is preliminary data.</text>
</comment>
<evidence type="ECO:0000313" key="3">
    <source>
        <dbReference type="EMBL" id="HER43807.1"/>
    </source>
</evidence>
<sequence>MEREPERRLASSRAEPGQAPVSTQTVRSRRGRGGTVRQIALLVALLVAAGSCGYYSTSSRTAKDIKQIAIPYLRNETPEPDIENEITDKVIEGIVNDNTLKVVARDEAHAVLEGRIVEYRNVPFTFNRGSDASIQADQYRLVIGLRISLFNPEDNSYIWQDRSVKAHGDYYLDEGAQQNYENALKEVYREIVEGILSTMIEDW</sequence>
<keyword evidence="2" id="KW-0472">Membrane</keyword>
<feature type="region of interest" description="Disordered" evidence="1">
    <location>
        <begin position="1"/>
        <end position="30"/>
    </location>
</feature>